<feature type="compositionally biased region" description="Polar residues" evidence="4">
    <location>
        <begin position="1521"/>
        <end position="1530"/>
    </location>
</feature>
<feature type="domain" description="TOG" evidence="5">
    <location>
        <begin position="1"/>
        <end position="236"/>
    </location>
</feature>
<feature type="compositionally biased region" description="Polar residues" evidence="4">
    <location>
        <begin position="1993"/>
        <end position="2028"/>
    </location>
</feature>
<dbReference type="InterPro" id="IPR011989">
    <property type="entry name" value="ARM-like"/>
</dbReference>
<evidence type="ECO:0000313" key="7">
    <source>
        <dbReference type="Proteomes" id="UP000076798"/>
    </source>
</evidence>
<dbReference type="InterPro" id="IPR034085">
    <property type="entry name" value="TOG"/>
</dbReference>
<dbReference type="FunFam" id="1.25.10.10:FF:000063">
    <property type="entry name" value="Putative cytoskeleton-associated protein 5"/>
    <property type="match status" value="1"/>
</dbReference>
<feature type="region of interest" description="Disordered" evidence="4">
    <location>
        <begin position="1503"/>
        <end position="1678"/>
    </location>
</feature>
<dbReference type="InterPro" id="IPR045110">
    <property type="entry name" value="XMAP215"/>
</dbReference>
<dbReference type="SUPFAM" id="SSF48371">
    <property type="entry name" value="ARM repeat"/>
    <property type="match status" value="3"/>
</dbReference>
<evidence type="ECO:0000259" key="5">
    <source>
        <dbReference type="SMART" id="SM01349"/>
    </source>
</evidence>
<feature type="compositionally biased region" description="Low complexity" evidence="4">
    <location>
        <begin position="1979"/>
        <end position="1992"/>
    </location>
</feature>
<dbReference type="Pfam" id="PF21041">
    <property type="entry name" value="XMAP215_CLASP_TOG"/>
    <property type="match status" value="2"/>
</dbReference>
<dbReference type="Pfam" id="PF25757">
    <property type="entry name" value="TPR_DNAAF5"/>
    <property type="match status" value="1"/>
</dbReference>
<feature type="domain" description="TOG" evidence="5">
    <location>
        <begin position="276"/>
        <end position="510"/>
    </location>
</feature>
<name>A0A165Y9N1_9AGAM</name>
<feature type="compositionally biased region" description="Basic and acidic residues" evidence="4">
    <location>
        <begin position="2155"/>
        <end position="2166"/>
    </location>
</feature>
<dbReference type="Gene3D" id="1.25.10.10">
    <property type="entry name" value="Leucine-rich Repeat Variant"/>
    <property type="match status" value="5"/>
</dbReference>
<evidence type="ECO:0000256" key="1">
    <source>
        <dbReference type="ARBA" id="ARBA00004245"/>
    </source>
</evidence>
<evidence type="ECO:0000256" key="4">
    <source>
        <dbReference type="SAM" id="MobiDB-lite"/>
    </source>
</evidence>
<dbReference type="SMART" id="SM01349">
    <property type="entry name" value="TOG"/>
    <property type="match status" value="5"/>
</dbReference>
<accession>A0A165Y9N1</accession>
<feature type="region of interest" description="Disordered" evidence="4">
    <location>
        <begin position="1967"/>
        <end position="2040"/>
    </location>
</feature>
<dbReference type="PANTHER" id="PTHR12609">
    <property type="entry name" value="MICROTUBULE ASSOCIATED PROTEIN XMAP215"/>
    <property type="match status" value="1"/>
</dbReference>
<dbReference type="FunFam" id="1.25.10.10:FF:000019">
    <property type="entry name" value="Cytoskeleton-associated protein 5"/>
    <property type="match status" value="1"/>
</dbReference>
<keyword evidence="3" id="KW-0206">Cytoskeleton</keyword>
<keyword evidence="7" id="KW-1185">Reference proteome</keyword>
<dbReference type="GO" id="GO:0099070">
    <property type="term" value="C:static microtubule bundle"/>
    <property type="evidence" value="ECO:0007669"/>
    <property type="project" value="UniProtKB-ARBA"/>
</dbReference>
<dbReference type="FunFam" id="1.25.10.10:FF:000068">
    <property type="entry name" value="cytoskeleton-associated protein 5 isoform X1"/>
    <property type="match status" value="1"/>
</dbReference>
<feature type="domain" description="TOG" evidence="5">
    <location>
        <begin position="887"/>
        <end position="1122"/>
    </location>
</feature>
<dbReference type="EMBL" id="KV428273">
    <property type="protein sequence ID" value="KZT33024.1"/>
    <property type="molecule type" value="Genomic_DNA"/>
</dbReference>
<organism evidence="6 7">
    <name type="scientific">Sistotremastrum suecicum HHB10207 ss-3</name>
    <dbReference type="NCBI Taxonomy" id="1314776"/>
    <lineage>
        <taxon>Eukaryota</taxon>
        <taxon>Fungi</taxon>
        <taxon>Dikarya</taxon>
        <taxon>Basidiomycota</taxon>
        <taxon>Agaricomycotina</taxon>
        <taxon>Agaricomycetes</taxon>
        <taxon>Sistotremastrales</taxon>
        <taxon>Sistotremastraceae</taxon>
        <taxon>Sistotremastrum</taxon>
    </lineage>
</organism>
<evidence type="ECO:0000256" key="2">
    <source>
        <dbReference type="ARBA" id="ARBA00022490"/>
    </source>
</evidence>
<feature type="domain" description="TOG" evidence="5">
    <location>
        <begin position="1260"/>
        <end position="1510"/>
    </location>
</feature>
<gene>
    <name evidence="6" type="ORF">SISSUDRAFT_1066478</name>
</gene>
<feature type="region of interest" description="Disordered" evidence="4">
    <location>
        <begin position="2126"/>
        <end position="2194"/>
    </location>
</feature>
<dbReference type="OrthoDB" id="205662at2759"/>
<dbReference type="InterPro" id="IPR048491">
    <property type="entry name" value="XMAP215_CLASP_TOG"/>
</dbReference>
<feature type="compositionally biased region" description="Low complexity" evidence="4">
    <location>
        <begin position="568"/>
        <end position="595"/>
    </location>
</feature>
<dbReference type="GO" id="GO:0051010">
    <property type="term" value="F:microtubule plus-end binding"/>
    <property type="evidence" value="ECO:0007669"/>
    <property type="project" value="InterPro"/>
</dbReference>
<feature type="compositionally biased region" description="Polar residues" evidence="4">
    <location>
        <begin position="2130"/>
        <end position="2149"/>
    </location>
</feature>
<dbReference type="STRING" id="1314776.A0A165Y9N1"/>
<keyword evidence="2" id="KW-0963">Cytoplasm</keyword>
<feature type="compositionally biased region" description="Pro residues" evidence="4">
    <location>
        <begin position="558"/>
        <end position="567"/>
    </location>
</feature>
<evidence type="ECO:0000256" key="3">
    <source>
        <dbReference type="ARBA" id="ARBA00023212"/>
    </source>
</evidence>
<dbReference type="InterPro" id="IPR016024">
    <property type="entry name" value="ARM-type_fold"/>
</dbReference>
<feature type="domain" description="TOG" evidence="5">
    <location>
        <begin position="624"/>
        <end position="857"/>
    </location>
</feature>
<evidence type="ECO:0000313" key="6">
    <source>
        <dbReference type="EMBL" id="KZT33024.1"/>
    </source>
</evidence>
<proteinExistence type="predicted"/>
<protein>
    <submittedName>
        <fullName evidence="6">Microtubule associated protein</fullName>
    </submittedName>
</protein>
<dbReference type="GO" id="GO:0005881">
    <property type="term" value="C:cytoplasmic microtubule"/>
    <property type="evidence" value="ECO:0007669"/>
    <property type="project" value="UniProtKB-ARBA"/>
</dbReference>
<comment type="subcellular location">
    <subcellularLocation>
        <location evidence="1">Cytoplasm</location>
        <location evidence="1">Cytoskeleton</location>
    </subcellularLocation>
</comment>
<feature type="compositionally biased region" description="Pro residues" evidence="4">
    <location>
        <begin position="513"/>
        <end position="524"/>
    </location>
</feature>
<dbReference type="GO" id="GO:0030951">
    <property type="term" value="P:establishment or maintenance of microtubule cytoskeleton polarity"/>
    <property type="evidence" value="ECO:0007669"/>
    <property type="project" value="InterPro"/>
</dbReference>
<dbReference type="GO" id="GO:0046785">
    <property type="term" value="P:microtubule polymerization"/>
    <property type="evidence" value="ECO:0007669"/>
    <property type="project" value="InterPro"/>
</dbReference>
<feature type="region of interest" description="Disordered" evidence="4">
    <location>
        <begin position="507"/>
        <end position="595"/>
    </location>
</feature>
<dbReference type="Proteomes" id="UP000076798">
    <property type="component" value="Unassembled WGS sequence"/>
</dbReference>
<dbReference type="GO" id="GO:0000022">
    <property type="term" value="P:mitotic spindle elongation"/>
    <property type="evidence" value="ECO:0007669"/>
    <property type="project" value="UniProtKB-ARBA"/>
</dbReference>
<dbReference type="GO" id="GO:1990571">
    <property type="term" value="P:meiotic centromere clustering"/>
    <property type="evidence" value="ECO:0007669"/>
    <property type="project" value="UniProtKB-ARBA"/>
</dbReference>
<dbReference type="GO" id="GO:1990498">
    <property type="term" value="C:mitotic spindle microtubule"/>
    <property type="evidence" value="ECO:0007669"/>
    <property type="project" value="UniProtKB-ARBA"/>
</dbReference>
<feature type="compositionally biased region" description="Polar residues" evidence="4">
    <location>
        <begin position="1650"/>
        <end position="1678"/>
    </location>
</feature>
<sequence>MDGPAPPEEDFSSLPISERLEHKNWKARLNGYETLIKTFQTTASEQDPAFRPYLSDPDQLKKFVSESNAVAQEKAVEAVVALVKFSGENSAKTREVVVPALVDKCLGSTRTGTKNQAFELILSYVEVENNGAGVVADILVGLAAKQPKIVAGCVNALRQALRSFGSSTVPAPPILKSLPKIFAHTDKTVRAEGSQLAQALYQNIGAAIDPWLAELKPVQVKELQESFEALEKDGKGKAGFKPERMTRARAREVEASVDNVIEDEAQPEEAMPDPRSLMDPIDITSKLPADFQANISSSKWKDRKEVLDALLVVLKAAPRIQDVPGVGDVLKALAGRMSDANINCVIVAAQCIEALGQGLMGAFSRYKETVLQPMLDRLKERKQNVTDAIGLGLDALFAALSLPDIIDDLLPTLASKNPQVKEGTLKFLGRCLSTGTVPPSQNQVKPLSEALASLLEDSFEGARNEAAHCLGTLMKIVGERALNPVMEGVADVRKVKVKEAFESATVKCKAGGPPAPKPAAPPPQKEALAKKAQKPADSHASPPTAKPPVEAESNEDPTPSPPKPVKGPPARLLAKKAAAASSSSESPTAAPAAPAPVKKALPSAAAKNVKALPPAPPSDLDTYKLKHHPEEADSLAAELVPTEIANDLSDSNWKTRLAALDALTEWLNGCVSDVDSEVLVRFLGKKGWNEKNFQVSAKLYNVLSILADQCPSFGRSSVALSVPHLSEKLGDMKLKKPAGDAMLLYSEKTSLSFVLNQAYEPMSKQKAPKVLADSLAWINQALLEFGVAGLSLRSLIEFLKNALKNSNAAVRTSATTTLVTVRLFAGPSIKDLLEDLNPQLLTTIQAEFDKVQDKPAPEPSRVSVDLANALQSSGGGKSGPVADPLDDLFPRVELDRLLNGTTIIADAKSDAWKNRKDALESLQAILDVAQNKRLKPTMGDIVQVLKARITDTNKACQLLALDIVARIASGMNKPFERYTKFFTLPVASVLADQKANIRAAGIQTLSAMANACEGLDSMIHGLAQALEGQNPLQRSSVLSWLGEYFKTKPPTSSLDLSPFSGPIVMCLDDRSADVRKAAQGVLPIVVAHVGYEKVLHETNSLKPASRNTIVPMIQNARPADASAAPVSGPLASAAPKQGSALSAKPKANAPQSSKLVSPTPPSDDKPAGPSSRMTGLRSKRLGPSSESSGAIVNEDQPRTLNKVGVAKQRPTSVSAPTPVPSQGSCPFHGSSNDIKFSRTNKDSGRWIIESLPVRKELVETLQQQMEKYTSAELIALLFSHDHNAVNDYAQGLAIMSECYSKSHDIVDGDETEAEGVREVLLAHSDLPLKYASLRVHEPQPNLISRCLDVLDSVVSFLRRVEYQITDAEALCFIPTVIYKLGDARESVRIRVQQLIQALPKIYAYSRLFALLLEHGLRSKVAKARQGALDELAGILKRSGIDACDPAKAFPVIASMIADKDAQVRKSALNVFSEAYPLVGEQIWSLTGPLSPKDKGQLEERLRRVAGPSNSNVEKAEIPVPSQITRITQSRIRPASPSKLGAGNLPRPASPASIASRFSDRPDSPARLPRAASPSIRAPREGKTGLPVKDASRSRPLSSLGATGGLPRPKSFLPVHPTSLPEEPVHAQEPAVSEGGDLEMPSRVLRPLNGASHTARTNNSPLASEAPYSTRQESQDASSDNVGVLISSILNNDPSKSVDALKKIQKILESSPQDEPTTRSFLELAEHTEGLVESIAVQMSHVFTHIEEVSQPANYRLAKHIIQTLNSFFDHTILAESLTVEILTSLLEELTTRLLQTDECADPKVKDLSRFVNMILLRLFATCRRISVFRALFNLLLQIVKPFAHNHTSAESKEAKIAELVLKCIWKLARNIPMDLEKGTLNATEMFPAVEKFLQSIPPNDWRARATNKVPCGDMPLRTIKVVIQHIVGKYGDEIYDHLAQAFEDPSATIVYPYVYRILNSASRLEAGPSNGVSPPLISPSAGPSPDAPPNNGQVETSRPTSSIGTSSANHRRNSSQSRRTTDSLSSFNGHGHGTVIEEPDPDAQLITIIDHISSETTGALHKEGITELHHFLKSYPHKKPKVDKMLEATGPAFRKYLSRALATRAAEDEERQAAVADTLSRLEAVRRDSVPTSPTSSRVATSPRVSTTIDAIPGDSEKLSRLHDIFQYRSGNGRSSLGSATEASSNGHTKTTTP</sequence>
<feature type="compositionally biased region" description="Polar residues" evidence="4">
    <location>
        <begin position="2169"/>
        <end position="2194"/>
    </location>
</feature>
<dbReference type="GO" id="GO:0051315">
    <property type="term" value="P:attachment of mitotic spindle microtubules to kinetochore"/>
    <property type="evidence" value="ECO:0007669"/>
    <property type="project" value="UniProtKB-ARBA"/>
</dbReference>
<dbReference type="GO" id="GO:0061863">
    <property type="term" value="F:microtubule plus end polymerase"/>
    <property type="evidence" value="ECO:0007669"/>
    <property type="project" value="InterPro"/>
</dbReference>
<reference evidence="6 7" key="1">
    <citation type="journal article" date="2016" name="Mol. Biol. Evol.">
        <title>Comparative Genomics of Early-Diverging Mushroom-Forming Fungi Provides Insights into the Origins of Lignocellulose Decay Capabilities.</title>
        <authorList>
            <person name="Nagy L.G."/>
            <person name="Riley R."/>
            <person name="Tritt A."/>
            <person name="Adam C."/>
            <person name="Daum C."/>
            <person name="Floudas D."/>
            <person name="Sun H."/>
            <person name="Yadav J.S."/>
            <person name="Pangilinan J."/>
            <person name="Larsson K.H."/>
            <person name="Matsuura K."/>
            <person name="Barry K."/>
            <person name="Labutti K."/>
            <person name="Kuo R."/>
            <person name="Ohm R.A."/>
            <person name="Bhattacharya S.S."/>
            <person name="Shirouzu T."/>
            <person name="Yoshinaga Y."/>
            <person name="Martin F.M."/>
            <person name="Grigoriev I.V."/>
            <person name="Hibbett D.S."/>
        </authorList>
    </citation>
    <scope>NUCLEOTIDE SEQUENCE [LARGE SCALE GENOMIC DNA]</scope>
    <source>
        <strain evidence="6 7">HHB10207 ss-3</strain>
    </source>
</reference>
<feature type="region of interest" description="Disordered" evidence="4">
    <location>
        <begin position="1120"/>
        <end position="1233"/>
    </location>
</feature>
<dbReference type="GO" id="GO:0044732">
    <property type="term" value="C:mitotic spindle pole body"/>
    <property type="evidence" value="ECO:0007669"/>
    <property type="project" value="UniProtKB-ARBA"/>
</dbReference>
<dbReference type="InterPro" id="IPR057978">
    <property type="entry name" value="TPR_DAAF5"/>
</dbReference>